<name>H2YN31_CIOSA</name>
<protein>
    <recommendedName>
        <fullName evidence="7">TLC domain-containing protein</fullName>
    </recommendedName>
</protein>
<dbReference type="GO" id="GO:0016020">
    <property type="term" value="C:membrane"/>
    <property type="evidence" value="ECO:0007669"/>
    <property type="project" value="UniProtKB-SubCell"/>
</dbReference>
<dbReference type="GO" id="GO:0005783">
    <property type="term" value="C:endoplasmic reticulum"/>
    <property type="evidence" value="ECO:0007669"/>
    <property type="project" value="TreeGrafter"/>
</dbReference>
<dbReference type="SMART" id="SM00724">
    <property type="entry name" value="TLC"/>
    <property type="match status" value="1"/>
</dbReference>
<proteinExistence type="predicted"/>
<evidence type="ECO:0000259" key="7">
    <source>
        <dbReference type="PROSITE" id="PS50922"/>
    </source>
</evidence>
<dbReference type="eggNOG" id="KOG4561">
    <property type="taxonomic scope" value="Eukaryota"/>
</dbReference>
<keyword evidence="3 6" id="KW-1133">Transmembrane helix</keyword>
<dbReference type="InterPro" id="IPR006634">
    <property type="entry name" value="TLC-dom"/>
</dbReference>
<evidence type="ECO:0000256" key="1">
    <source>
        <dbReference type="ARBA" id="ARBA00004141"/>
    </source>
</evidence>
<dbReference type="InterPro" id="IPR050846">
    <property type="entry name" value="TLCD"/>
</dbReference>
<dbReference type="AlphaFoldDB" id="H2YN31"/>
<evidence type="ECO:0000256" key="3">
    <source>
        <dbReference type="ARBA" id="ARBA00022989"/>
    </source>
</evidence>
<accession>H2YN31</accession>
<dbReference type="PROSITE" id="PS50922">
    <property type="entry name" value="TLC"/>
    <property type="match status" value="1"/>
</dbReference>
<organism evidence="8 9">
    <name type="scientific">Ciona savignyi</name>
    <name type="common">Pacific transparent sea squirt</name>
    <dbReference type="NCBI Taxonomy" id="51511"/>
    <lineage>
        <taxon>Eukaryota</taxon>
        <taxon>Metazoa</taxon>
        <taxon>Chordata</taxon>
        <taxon>Tunicata</taxon>
        <taxon>Ascidiacea</taxon>
        <taxon>Phlebobranchia</taxon>
        <taxon>Cionidae</taxon>
        <taxon>Ciona</taxon>
    </lineage>
</organism>
<dbReference type="Ensembl" id="ENSCSAVT00000006819.1">
    <property type="protein sequence ID" value="ENSCSAVP00000006733.1"/>
    <property type="gene ID" value="ENSCSAVG00000004032.1"/>
</dbReference>
<reference evidence="9" key="1">
    <citation type="submission" date="2003-08" db="EMBL/GenBank/DDBJ databases">
        <authorList>
            <person name="Birren B."/>
            <person name="Nusbaum C."/>
            <person name="Abebe A."/>
            <person name="Abouelleil A."/>
            <person name="Adekoya E."/>
            <person name="Ait-zahra M."/>
            <person name="Allen N."/>
            <person name="Allen T."/>
            <person name="An P."/>
            <person name="Anderson M."/>
            <person name="Anderson S."/>
            <person name="Arachchi H."/>
            <person name="Armbruster J."/>
            <person name="Bachantsang P."/>
            <person name="Baldwin J."/>
            <person name="Barry A."/>
            <person name="Bayul T."/>
            <person name="Blitshsteyn B."/>
            <person name="Bloom T."/>
            <person name="Blye J."/>
            <person name="Boguslavskiy L."/>
            <person name="Borowsky M."/>
            <person name="Boukhgalter B."/>
            <person name="Brunache A."/>
            <person name="Butler J."/>
            <person name="Calixte N."/>
            <person name="Calvo S."/>
            <person name="Camarata J."/>
            <person name="Campo K."/>
            <person name="Chang J."/>
            <person name="Cheshatsang Y."/>
            <person name="Citroen M."/>
            <person name="Collymore A."/>
            <person name="Considine T."/>
            <person name="Cook A."/>
            <person name="Cooke P."/>
            <person name="Corum B."/>
            <person name="Cuomo C."/>
            <person name="David R."/>
            <person name="Dawoe T."/>
            <person name="Degray S."/>
            <person name="Dodge S."/>
            <person name="Dooley K."/>
            <person name="Dorje P."/>
            <person name="Dorjee K."/>
            <person name="Dorris L."/>
            <person name="Duffey N."/>
            <person name="Dupes A."/>
            <person name="Elkins T."/>
            <person name="Engels R."/>
            <person name="Erickson J."/>
            <person name="Farina A."/>
            <person name="Faro S."/>
            <person name="Ferreira P."/>
            <person name="Fischer H."/>
            <person name="Fitzgerald M."/>
            <person name="Foley K."/>
            <person name="Gage D."/>
            <person name="Galagan J."/>
            <person name="Gearin G."/>
            <person name="Gnerre S."/>
            <person name="Gnirke A."/>
            <person name="Goyette A."/>
            <person name="Graham J."/>
            <person name="Grandbois E."/>
            <person name="Gyaltsen K."/>
            <person name="Hafez N."/>
            <person name="Hagopian D."/>
            <person name="Hagos B."/>
            <person name="Hall J."/>
            <person name="Hatcher B."/>
            <person name="Heller A."/>
            <person name="Higgins H."/>
            <person name="Honan T."/>
            <person name="Horn A."/>
            <person name="Houde N."/>
            <person name="Hughes L."/>
            <person name="Hulme W."/>
            <person name="Husby E."/>
            <person name="Iliev I."/>
            <person name="Jaffe D."/>
            <person name="Jones C."/>
            <person name="Kamal M."/>
            <person name="Kamat A."/>
            <person name="Kamvysselis M."/>
            <person name="Karlsson E."/>
            <person name="Kells C."/>
            <person name="Kieu A."/>
            <person name="Kisner P."/>
            <person name="Kodira C."/>
            <person name="Kulbokas E."/>
            <person name="Labutti K."/>
            <person name="Lama D."/>
            <person name="Landers T."/>
            <person name="Leger J."/>
            <person name="Levine S."/>
            <person name="Lewis D."/>
            <person name="Lewis T."/>
            <person name="Lindblad-toh K."/>
            <person name="Liu X."/>
            <person name="Lokyitsang T."/>
            <person name="Lokyitsang Y."/>
            <person name="Lucien O."/>
            <person name="Lui A."/>
            <person name="Ma L.J."/>
            <person name="Mabbitt R."/>
            <person name="Macdonald J."/>
            <person name="Maclean C."/>
            <person name="Major J."/>
            <person name="Manning J."/>
            <person name="Marabella R."/>
            <person name="Maru K."/>
            <person name="Matthews C."/>
            <person name="Mauceli E."/>
            <person name="Mccarthy M."/>
            <person name="Mcdonough S."/>
            <person name="Mcghee T."/>
            <person name="Meldrim J."/>
            <person name="Meneus L."/>
            <person name="Mesirov J."/>
            <person name="Mihalev A."/>
            <person name="Mihova T."/>
            <person name="Mikkelsen T."/>
            <person name="Mlenga V."/>
            <person name="Moru K."/>
            <person name="Mozes J."/>
            <person name="Mulrain L."/>
            <person name="Munson G."/>
            <person name="Naylor J."/>
            <person name="Newes C."/>
            <person name="Nguyen C."/>
            <person name="Nguyen N."/>
            <person name="Nguyen T."/>
            <person name="Nicol R."/>
            <person name="Nielsen C."/>
            <person name="Nizzari M."/>
            <person name="Norbu C."/>
            <person name="Norbu N."/>
            <person name="O'donnell P."/>
            <person name="Okoawo O."/>
            <person name="O'leary S."/>
            <person name="Omotosho B."/>
            <person name="O'neill K."/>
            <person name="Osman S."/>
            <person name="Parker S."/>
            <person name="Perrin D."/>
            <person name="Phunkhang P."/>
            <person name="Piqani B."/>
            <person name="Purcell S."/>
            <person name="Rachupka T."/>
            <person name="Ramasamy U."/>
            <person name="Rameau R."/>
            <person name="Ray V."/>
            <person name="Raymond C."/>
            <person name="Retta R."/>
            <person name="Richardson S."/>
            <person name="Rise C."/>
            <person name="Rodriguez J."/>
            <person name="Rogers J."/>
            <person name="Rogov P."/>
            <person name="Rutman M."/>
            <person name="Schupbach R."/>
            <person name="Seaman C."/>
            <person name="Settipalli S."/>
            <person name="Sharpe T."/>
            <person name="Sheridan J."/>
            <person name="Sherpa N."/>
            <person name="Shi J."/>
            <person name="Smirnov S."/>
            <person name="Smith C."/>
            <person name="Sougnez C."/>
            <person name="Spencer B."/>
            <person name="Stalker J."/>
            <person name="Stange-thomann N."/>
            <person name="Stavropoulos S."/>
            <person name="Stetson K."/>
            <person name="Stone C."/>
            <person name="Stone S."/>
            <person name="Stubbs M."/>
            <person name="Talamas J."/>
            <person name="Tchuinga P."/>
            <person name="Tenzing P."/>
            <person name="Tesfaye S."/>
            <person name="Theodore J."/>
            <person name="Thoulutsang Y."/>
            <person name="Topham K."/>
            <person name="Towey S."/>
            <person name="Tsamla T."/>
            <person name="Tsomo N."/>
            <person name="Vallee D."/>
            <person name="Vassiliev H."/>
            <person name="Venkataraman V."/>
            <person name="Vinson J."/>
            <person name="Vo A."/>
            <person name="Wade C."/>
            <person name="Wang S."/>
            <person name="Wangchuk T."/>
            <person name="Wangdi T."/>
            <person name="Whittaker C."/>
            <person name="Wilkinson J."/>
            <person name="Wu Y."/>
            <person name="Wyman D."/>
            <person name="Yadav S."/>
            <person name="Yang S."/>
            <person name="Yang X."/>
            <person name="Yeager S."/>
            <person name="Yee E."/>
            <person name="Young G."/>
            <person name="Zainoun J."/>
            <person name="Zembeck L."/>
            <person name="Zimmer A."/>
            <person name="Zody M."/>
            <person name="Lander E."/>
        </authorList>
    </citation>
    <scope>NUCLEOTIDE SEQUENCE [LARGE SCALE GENOMIC DNA]</scope>
</reference>
<dbReference type="STRING" id="51511.ENSCSAVP00000006733"/>
<dbReference type="HOGENOM" id="CLU_034597_2_0_1"/>
<evidence type="ECO:0000313" key="8">
    <source>
        <dbReference type="Ensembl" id="ENSCSAVP00000006733.1"/>
    </source>
</evidence>
<sequence length="269" mass="31276">MKPTEMTSVYLYNNSLVAFFSLLFFYFVGPLLSEMLTSSKKSYKTMSKKNKMDWHFRNNSTLHACLVTFLCLIVLVWDREDLEDPLWGVSWKAEAVTAITLGYLFADFVFMLRSSPSTTDAYWSTMLHHLLTMTVYINITVFGCFSYISLIRLTAELSTPFVNTRWVLDACGMKLSKYYVYNGWAMVLTFLCCRILIMPYGYYVVLILRYTEGFKRLGKLVVICMLPAALIDCMNLYWFGRMMKGLFKYLNLQNQTSRSNGHIINSKQN</sequence>
<feature type="transmembrane region" description="Helical" evidence="6">
    <location>
        <begin position="16"/>
        <end position="37"/>
    </location>
</feature>
<dbReference type="PANTHER" id="PTHR13439">
    <property type="entry name" value="CT120 PROTEIN"/>
    <property type="match status" value="1"/>
</dbReference>
<dbReference type="Pfam" id="PF03798">
    <property type="entry name" value="TRAM_LAG1_CLN8"/>
    <property type="match status" value="1"/>
</dbReference>
<feature type="transmembrane region" description="Helical" evidence="6">
    <location>
        <begin position="89"/>
        <end position="110"/>
    </location>
</feature>
<evidence type="ECO:0000313" key="9">
    <source>
        <dbReference type="Proteomes" id="UP000007875"/>
    </source>
</evidence>
<dbReference type="Proteomes" id="UP000007875">
    <property type="component" value="Unassembled WGS sequence"/>
</dbReference>
<dbReference type="OMA" id="MCKIFYN"/>
<feature type="transmembrane region" description="Helical" evidence="6">
    <location>
        <begin position="130"/>
        <end position="151"/>
    </location>
</feature>
<comment type="subcellular location">
    <subcellularLocation>
        <location evidence="1">Membrane</location>
        <topology evidence="1">Multi-pass membrane protein</topology>
    </subcellularLocation>
</comment>
<dbReference type="GeneTree" id="ENSGT01010000222313"/>
<reference evidence="8" key="2">
    <citation type="submission" date="2025-08" db="UniProtKB">
        <authorList>
            <consortium name="Ensembl"/>
        </authorList>
    </citation>
    <scope>IDENTIFICATION</scope>
</reference>
<keyword evidence="4 5" id="KW-0472">Membrane</keyword>
<feature type="domain" description="TLC" evidence="7">
    <location>
        <begin position="49"/>
        <end position="251"/>
    </location>
</feature>
<evidence type="ECO:0000256" key="4">
    <source>
        <dbReference type="ARBA" id="ARBA00023136"/>
    </source>
</evidence>
<feature type="transmembrane region" description="Helical" evidence="6">
    <location>
        <begin position="183"/>
        <end position="208"/>
    </location>
</feature>
<dbReference type="GO" id="GO:0055088">
    <property type="term" value="P:lipid homeostasis"/>
    <property type="evidence" value="ECO:0007669"/>
    <property type="project" value="TreeGrafter"/>
</dbReference>
<keyword evidence="9" id="KW-1185">Reference proteome</keyword>
<evidence type="ECO:0000256" key="6">
    <source>
        <dbReference type="SAM" id="Phobius"/>
    </source>
</evidence>
<dbReference type="PANTHER" id="PTHR13439:SF0">
    <property type="entry name" value="TOPOISOMERASE I DAMAGE AFFECTED PROTEIN 4"/>
    <property type="match status" value="1"/>
</dbReference>
<evidence type="ECO:0000256" key="5">
    <source>
        <dbReference type="PROSITE-ProRule" id="PRU00205"/>
    </source>
</evidence>
<reference evidence="8" key="3">
    <citation type="submission" date="2025-09" db="UniProtKB">
        <authorList>
            <consortium name="Ensembl"/>
        </authorList>
    </citation>
    <scope>IDENTIFICATION</scope>
</reference>
<keyword evidence="2 5" id="KW-0812">Transmembrane</keyword>
<feature type="transmembrane region" description="Helical" evidence="6">
    <location>
        <begin position="220"/>
        <end position="240"/>
    </location>
</feature>
<evidence type="ECO:0000256" key="2">
    <source>
        <dbReference type="ARBA" id="ARBA00022692"/>
    </source>
</evidence>
<feature type="transmembrane region" description="Helical" evidence="6">
    <location>
        <begin position="58"/>
        <end position="77"/>
    </location>
</feature>
<dbReference type="InParanoid" id="H2YN31"/>